<protein>
    <submittedName>
        <fullName evidence="3">MAC/perforin domain-containing protein</fullName>
    </submittedName>
</protein>
<keyword evidence="1" id="KW-0732">Signal</keyword>
<dbReference type="Pfam" id="PF18885">
    <property type="entry name" value="DUF5648"/>
    <property type="match status" value="1"/>
</dbReference>
<feature type="signal peptide" evidence="1">
    <location>
        <begin position="1"/>
        <end position="16"/>
    </location>
</feature>
<evidence type="ECO:0000313" key="3">
    <source>
        <dbReference type="EMBL" id="AFD08838.1"/>
    </source>
</evidence>
<dbReference type="RefSeq" id="WP_014682061.1">
    <property type="nucleotide sequence ID" value="NC_017770.1"/>
</dbReference>
<dbReference type="InterPro" id="IPR020864">
    <property type="entry name" value="MACPF"/>
</dbReference>
<gene>
    <name evidence="3" type="ordered locus">Solca_3841</name>
</gene>
<evidence type="ECO:0000313" key="4">
    <source>
        <dbReference type="Proteomes" id="UP000007590"/>
    </source>
</evidence>
<dbReference type="HOGENOM" id="CLU_043117_0_0_10"/>
<feature type="domain" description="MACPF" evidence="2">
    <location>
        <begin position="14"/>
        <end position="344"/>
    </location>
</feature>
<organism evidence="3 4">
    <name type="scientific">Solitalea canadensis (strain ATCC 29591 / DSM 3403 / JCM 21819 / LMG 8368 / NBRC 15130 / NCIMB 12057 / USAM 9D)</name>
    <name type="common">Flexibacter canadensis</name>
    <dbReference type="NCBI Taxonomy" id="929556"/>
    <lineage>
        <taxon>Bacteria</taxon>
        <taxon>Pseudomonadati</taxon>
        <taxon>Bacteroidota</taxon>
        <taxon>Sphingobacteriia</taxon>
        <taxon>Sphingobacteriales</taxon>
        <taxon>Sphingobacteriaceae</taxon>
        <taxon>Solitalea</taxon>
    </lineage>
</organism>
<dbReference type="PROSITE" id="PS51412">
    <property type="entry name" value="MACPF_2"/>
    <property type="match status" value="1"/>
</dbReference>
<keyword evidence="4" id="KW-1185">Reference proteome</keyword>
<dbReference type="STRING" id="929556.Solca_3841"/>
<dbReference type="eggNOG" id="COG2931">
    <property type="taxonomic scope" value="Bacteria"/>
</dbReference>
<accession>H8KL21</accession>
<dbReference type="EMBL" id="CP003349">
    <property type="protein sequence ID" value="AFD08838.1"/>
    <property type="molecule type" value="Genomic_DNA"/>
</dbReference>
<dbReference type="KEGG" id="scn:Solca_3841"/>
<sequence>MKKALLLFFSVSILMASCKQEIISPNSEDEMKTGRSDDKTVHSAGDGKWDLLGYGYDLTGDFPNSSYAKSAIVDIEKLKIDHPTTVELATTQSSFAINETGETSEDFLRKITNRKTLNEGTENLYKGAIDNNFSNENKWSSKYVYGSYTQYISKRRLYMMGNVNLLKEYLKTQFISDVKSLTPSEIVRIYGTHILLDINLGGKIEIIYQAETSSSTRSLAASSGTEVAFTKIFGVSGYNTFEGSSSLAKSNYNQTVIARTIGGAFEKTIKGITINSDGQPSETINISGWSSGITDSNLKLITINNVIPLYELITDPIKKSQVQSYITQYFKAHQVSLTTDVVYIFENSARKDYALSTNINLPQIYQGWINNNAAFKTYSYNPSVAQPIYSYVNNKTGDHAYTTTKITLADWVAEGIPFYAYNTQVSGTVPVYQFYNSANTSHYYSTNRNATSGYTGWAFEGVCFYALPLN</sequence>
<proteinExistence type="predicted"/>
<dbReference type="AlphaFoldDB" id="H8KL21"/>
<evidence type="ECO:0000259" key="2">
    <source>
        <dbReference type="PROSITE" id="PS51412"/>
    </source>
</evidence>
<name>H8KL21_SOLCM</name>
<reference evidence="3" key="1">
    <citation type="submission" date="2012-02" db="EMBL/GenBank/DDBJ databases">
        <title>The complete genome of Solitalea canadensis DSM 3403.</title>
        <authorList>
            <consortium name="US DOE Joint Genome Institute (JGI-PGF)"/>
            <person name="Lucas S."/>
            <person name="Copeland A."/>
            <person name="Lapidus A."/>
            <person name="Glavina del Rio T."/>
            <person name="Dalin E."/>
            <person name="Tice H."/>
            <person name="Bruce D."/>
            <person name="Goodwin L."/>
            <person name="Pitluck S."/>
            <person name="Peters L."/>
            <person name="Ovchinnikova G."/>
            <person name="Lu M."/>
            <person name="Kyrpides N."/>
            <person name="Mavromatis K."/>
            <person name="Ivanova N."/>
            <person name="Brettin T."/>
            <person name="Detter J.C."/>
            <person name="Han C."/>
            <person name="Larimer F."/>
            <person name="Land M."/>
            <person name="Hauser L."/>
            <person name="Markowitz V."/>
            <person name="Cheng J.-F."/>
            <person name="Hugenholtz P."/>
            <person name="Woyke T."/>
            <person name="Wu D."/>
            <person name="Spring S."/>
            <person name="Schroeder M."/>
            <person name="Kopitz M."/>
            <person name="Brambilla E."/>
            <person name="Klenk H.-P."/>
            <person name="Eisen J.A."/>
        </authorList>
    </citation>
    <scope>NUCLEOTIDE SEQUENCE</scope>
    <source>
        <strain evidence="3">DSM 3403</strain>
    </source>
</reference>
<dbReference type="Pfam" id="PF01823">
    <property type="entry name" value="MACPF"/>
    <property type="match status" value="1"/>
</dbReference>
<evidence type="ECO:0000256" key="1">
    <source>
        <dbReference type="SAM" id="SignalP"/>
    </source>
</evidence>
<dbReference type="Proteomes" id="UP000007590">
    <property type="component" value="Chromosome"/>
</dbReference>
<feature type="chain" id="PRO_5003613639" evidence="1">
    <location>
        <begin position="17"/>
        <end position="470"/>
    </location>
</feature>
<dbReference type="PROSITE" id="PS51257">
    <property type="entry name" value="PROKAR_LIPOPROTEIN"/>
    <property type="match status" value="1"/>
</dbReference>
<dbReference type="InterPro" id="IPR043708">
    <property type="entry name" value="DUF5648"/>
</dbReference>
<dbReference type="OrthoDB" id="1038436at2"/>